<dbReference type="Proteomes" id="UP000011603">
    <property type="component" value="Unassembled WGS sequence"/>
</dbReference>
<proteinExistence type="predicted"/>
<gene>
    <name evidence="1" type="ORF">C439_13164</name>
</gene>
<protein>
    <submittedName>
        <fullName evidence="1">Uncharacterized protein</fullName>
    </submittedName>
</protein>
<dbReference type="AlphaFoldDB" id="M0IS31"/>
<keyword evidence="2" id="KW-1185">Reference proteome</keyword>
<reference evidence="1 2" key="1">
    <citation type="journal article" date="2014" name="PLoS Genet.">
        <title>Phylogenetically driven sequencing of extremely halophilic archaea reveals strategies for static and dynamic osmo-response.</title>
        <authorList>
            <person name="Becker E.A."/>
            <person name="Seitzer P.M."/>
            <person name="Tritt A."/>
            <person name="Larsen D."/>
            <person name="Krusor M."/>
            <person name="Yao A.I."/>
            <person name="Wu D."/>
            <person name="Madern D."/>
            <person name="Eisen J.A."/>
            <person name="Darling A.E."/>
            <person name="Facciotti M.T."/>
        </authorList>
    </citation>
    <scope>NUCLEOTIDE SEQUENCE [LARGE SCALE GENOMIC DNA]</scope>
    <source>
        <strain evidence="2">ATCC 33500 / DSM 1411 / JCM 8866 / NBRC 14739 / NCIMB 2177 / R-4</strain>
    </source>
</reference>
<evidence type="ECO:0000313" key="2">
    <source>
        <dbReference type="Proteomes" id="UP000011603"/>
    </source>
</evidence>
<comment type="caution">
    <text evidence="1">The sequence shown here is derived from an EMBL/GenBank/DDBJ whole genome shotgun (WGS) entry which is preliminary data.</text>
</comment>
<accession>M0IS31</accession>
<name>M0IS31_HALMT</name>
<organism evidence="1 2">
    <name type="scientific">Haloferax mediterranei (strain ATCC 33500 / DSM 1411 / JCM 8866 / NBRC 14739 / NCIMB 2177 / R-4)</name>
    <name type="common">Halobacterium mediterranei</name>
    <dbReference type="NCBI Taxonomy" id="523841"/>
    <lineage>
        <taxon>Archaea</taxon>
        <taxon>Methanobacteriati</taxon>
        <taxon>Methanobacteriota</taxon>
        <taxon>Stenosarchaea group</taxon>
        <taxon>Halobacteria</taxon>
        <taxon>Halobacteriales</taxon>
        <taxon>Haloferacaceae</taxon>
        <taxon>Haloferax</taxon>
    </lineage>
</organism>
<sequence>MRVSYETRDGLGITVWFEYDAVGETTVRRPLWVDRYYSRR</sequence>
<dbReference type="GeneID" id="78828934"/>
<evidence type="ECO:0000313" key="1">
    <source>
        <dbReference type="EMBL" id="ELZ99505.1"/>
    </source>
</evidence>
<dbReference type="EMBL" id="AOLO01000011">
    <property type="protein sequence ID" value="ELZ99505.1"/>
    <property type="molecule type" value="Genomic_DNA"/>
</dbReference>
<dbReference type="RefSeq" id="WP_004059682.1">
    <property type="nucleotide sequence ID" value="NC_017941.2"/>
</dbReference>
<dbReference type="PATRIC" id="fig|523841.21.peg.2658"/>